<dbReference type="Proteomes" id="UP000256379">
    <property type="component" value="Unassembled WGS sequence"/>
</dbReference>
<dbReference type="AlphaFoldDB" id="A0A3D8I1M8"/>
<protein>
    <submittedName>
        <fullName evidence="1">Uncharacterized protein</fullName>
    </submittedName>
</protein>
<proteinExistence type="predicted"/>
<gene>
    <name evidence="1" type="ORF">CQA53_11660</name>
</gene>
<name>A0A3D8I1M8_9HELI</name>
<evidence type="ECO:0000313" key="1">
    <source>
        <dbReference type="EMBL" id="RDU59039.1"/>
    </source>
</evidence>
<reference evidence="1 2" key="1">
    <citation type="submission" date="2018-04" db="EMBL/GenBank/DDBJ databases">
        <title>Novel Campyloabacter and Helicobacter Species and Strains.</title>
        <authorList>
            <person name="Mannion A.J."/>
            <person name="Shen Z."/>
            <person name="Fox J.G."/>
        </authorList>
    </citation>
    <scope>NUCLEOTIDE SEQUENCE [LARGE SCALE GENOMIC DNA]</scope>
    <source>
        <strain evidence="1 2">MIT 17-337</strain>
    </source>
</reference>
<feature type="non-terminal residue" evidence="1">
    <location>
        <position position="152"/>
    </location>
</feature>
<sequence>MSKDIRTHEANLEMVSKFLQYAHIANASYAMLHYIQENTEDDKNNKIYKADGLTFKDKVETDVRFTDEKNDITYIKKAGTNTAYACAIEARFAKDKIYKTTLGFINSTLDNNPANVSLDAPLSQETIEFTNRYRLLHHQPNTTNGFSGTLFE</sequence>
<organism evidence="1 2">
    <name type="scientific">Helicobacter didelphidarum</name>
    <dbReference type="NCBI Taxonomy" id="2040648"/>
    <lineage>
        <taxon>Bacteria</taxon>
        <taxon>Pseudomonadati</taxon>
        <taxon>Campylobacterota</taxon>
        <taxon>Epsilonproteobacteria</taxon>
        <taxon>Campylobacterales</taxon>
        <taxon>Helicobacteraceae</taxon>
        <taxon>Helicobacter</taxon>
    </lineage>
</organism>
<comment type="caution">
    <text evidence="1">The sequence shown here is derived from an EMBL/GenBank/DDBJ whole genome shotgun (WGS) entry which is preliminary data.</text>
</comment>
<dbReference type="EMBL" id="NXLQ01000157">
    <property type="protein sequence ID" value="RDU59039.1"/>
    <property type="molecule type" value="Genomic_DNA"/>
</dbReference>
<accession>A0A3D8I1M8</accession>
<evidence type="ECO:0000313" key="2">
    <source>
        <dbReference type="Proteomes" id="UP000256379"/>
    </source>
</evidence>
<keyword evidence="2" id="KW-1185">Reference proteome</keyword>